<accession>A0A9Q8LFY7</accession>
<dbReference type="PANTHER" id="PTHR42085">
    <property type="entry name" value="F-BOX DOMAIN-CONTAINING PROTEIN"/>
    <property type="match status" value="1"/>
</dbReference>
<keyword evidence="2" id="KW-1185">Reference proteome</keyword>
<protein>
    <submittedName>
        <fullName evidence="1">Uncharacterized protein</fullName>
    </submittedName>
</protein>
<dbReference type="Proteomes" id="UP000756132">
    <property type="component" value="Chromosome 4"/>
</dbReference>
<dbReference type="OrthoDB" id="4752339at2759"/>
<dbReference type="RefSeq" id="XP_047761277.1">
    <property type="nucleotide sequence ID" value="XM_047903272.1"/>
</dbReference>
<organism evidence="1 2">
    <name type="scientific">Passalora fulva</name>
    <name type="common">Tomato leaf mold</name>
    <name type="synonym">Cladosporium fulvum</name>
    <dbReference type="NCBI Taxonomy" id="5499"/>
    <lineage>
        <taxon>Eukaryota</taxon>
        <taxon>Fungi</taxon>
        <taxon>Dikarya</taxon>
        <taxon>Ascomycota</taxon>
        <taxon>Pezizomycotina</taxon>
        <taxon>Dothideomycetes</taxon>
        <taxon>Dothideomycetidae</taxon>
        <taxon>Mycosphaerellales</taxon>
        <taxon>Mycosphaerellaceae</taxon>
        <taxon>Fulvia</taxon>
    </lineage>
</organism>
<reference evidence="1" key="1">
    <citation type="submission" date="2021-12" db="EMBL/GenBank/DDBJ databases">
        <authorList>
            <person name="Zaccaron A."/>
            <person name="Stergiopoulos I."/>
        </authorList>
    </citation>
    <scope>NUCLEOTIDE SEQUENCE</scope>
    <source>
        <strain evidence="1">Race5_Kim</strain>
    </source>
</reference>
<proteinExistence type="predicted"/>
<name>A0A9Q8LFY7_PASFU</name>
<reference evidence="1" key="2">
    <citation type="journal article" date="2022" name="Microb. Genom.">
        <title>A chromosome-scale genome assembly of the tomato pathogen Cladosporium fulvum reveals a compartmentalized genome architecture and the presence of a dispensable chromosome.</title>
        <authorList>
            <person name="Zaccaron A.Z."/>
            <person name="Chen L.H."/>
            <person name="Samaras A."/>
            <person name="Stergiopoulos I."/>
        </authorList>
    </citation>
    <scope>NUCLEOTIDE SEQUENCE</scope>
    <source>
        <strain evidence="1">Race5_Kim</strain>
    </source>
</reference>
<evidence type="ECO:0000313" key="2">
    <source>
        <dbReference type="Proteomes" id="UP000756132"/>
    </source>
</evidence>
<dbReference type="EMBL" id="CP090166">
    <property type="protein sequence ID" value="UJO16911.1"/>
    <property type="molecule type" value="Genomic_DNA"/>
</dbReference>
<dbReference type="GeneID" id="71984002"/>
<evidence type="ECO:0000313" key="1">
    <source>
        <dbReference type="EMBL" id="UJO16911.1"/>
    </source>
</evidence>
<gene>
    <name evidence="1" type="ORF">CLAFUR5_04124</name>
</gene>
<dbReference type="AlphaFoldDB" id="A0A9Q8LFY7"/>
<dbReference type="KEGG" id="ffu:CLAFUR5_04124"/>
<sequence length="165" mass="18694">MSLLALPAELRNEIYRLVLGPPPNHPAINEIYRPIDRAPVPRFPGARSPFVRTCRQIRAEALSLYYSRILLRVWLRSLLAPIPSAKKFSAWMGSLQGVEYFPRIEVSATSLAELVKFRAELVRSAAGEHWWARVGQKVVKMGYFGTVPATRDGEIWVGFLFGLEE</sequence>
<dbReference type="PANTHER" id="PTHR42085:SF1">
    <property type="entry name" value="F-BOX DOMAIN-CONTAINING PROTEIN"/>
    <property type="match status" value="1"/>
</dbReference>
<dbReference type="InterPro" id="IPR038883">
    <property type="entry name" value="AN11006-like"/>
</dbReference>